<organism evidence="2 3">
    <name type="scientific">Candidatus Woesebacteria bacterium GWA1_42_12</name>
    <dbReference type="NCBI Taxonomy" id="1802472"/>
    <lineage>
        <taxon>Bacteria</taxon>
        <taxon>Candidatus Woeseibacteriota</taxon>
    </lineage>
</organism>
<dbReference type="InterPro" id="IPR050696">
    <property type="entry name" value="FtsA/MreB"/>
</dbReference>
<dbReference type="EMBL" id="MGFK01000012">
    <property type="protein sequence ID" value="OGM04477.1"/>
    <property type="molecule type" value="Genomic_DNA"/>
</dbReference>
<proteinExistence type="predicted"/>
<dbReference type="Pfam" id="PF11104">
    <property type="entry name" value="PilM_2"/>
    <property type="match status" value="1"/>
</dbReference>
<dbReference type="InterPro" id="IPR005883">
    <property type="entry name" value="PilM"/>
</dbReference>
<protein>
    <recommendedName>
        <fullName evidence="1">SHS2 domain-containing protein</fullName>
    </recommendedName>
</protein>
<comment type="caution">
    <text evidence="2">The sequence shown here is derived from an EMBL/GenBank/DDBJ whole genome shotgun (WGS) entry which is preliminary data.</text>
</comment>
<dbReference type="CDD" id="cd24049">
    <property type="entry name" value="ASKHA_NBD_PilM"/>
    <property type="match status" value="1"/>
</dbReference>
<reference evidence="2 3" key="1">
    <citation type="journal article" date="2016" name="Nat. Commun.">
        <title>Thousands of microbial genomes shed light on interconnected biogeochemical processes in an aquifer system.</title>
        <authorList>
            <person name="Anantharaman K."/>
            <person name="Brown C.T."/>
            <person name="Hug L.A."/>
            <person name="Sharon I."/>
            <person name="Castelle C.J."/>
            <person name="Probst A.J."/>
            <person name="Thomas B.C."/>
            <person name="Singh A."/>
            <person name="Wilkins M.J."/>
            <person name="Karaoz U."/>
            <person name="Brodie E.L."/>
            <person name="Williams K.H."/>
            <person name="Hubbard S.S."/>
            <person name="Banfield J.F."/>
        </authorList>
    </citation>
    <scope>NUCLEOTIDE SEQUENCE [LARGE SCALE GENOMIC DNA]</scope>
</reference>
<name>A0A1F7WPN0_9BACT</name>
<dbReference type="Gene3D" id="3.30.420.40">
    <property type="match status" value="2"/>
</dbReference>
<evidence type="ECO:0000313" key="2">
    <source>
        <dbReference type="EMBL" id="OGM04477.1"/>
    </source>
</evidence>
<dbReference type="PANTHER" id="PTHR32432">
    <property type="entry name" value="CELL DIVISION PROTEIN FTSA-RELATED"/>
    <property type="match status" value="1"/>
</dbReference>
<dbReference type="InterPro" id="IPR003494">
    <property type="entry name" value="SHS2_FtsA"/>
</dbReference>
<evidence type="ECO:0000313" key="3">
    <source>
        <dbReference type="Proteomes" id="UP000177091"/>
    </source>
</evidence>
<accession>A0A1F7WPN0</accession>
<evidence type="ECO:0000259" key="1">
    <source>
        <dbReference type="SMART" id="SM00842"/>
    </source>
</evidence>
<dbReference type="InterPro" id="IPR043129">
    <property type="entry name" value="ATPase_NBD"/>
</dbReference>
<dbReference type="PIRSF" id="PIRSF019169">
    <property type="entry name" value="PilM"/>
    <property type="match status" value="1"/>
</dbReference>
<dbReference type="SMART" id="SM00842">
    <property type="entry name" value="FtsA"/>
    <property type="match status" value="1"/>
</dbReference>
<dbReference type="GO" id="GO:0051301">
    <property type="term" value="P:cell division"/>
    <property type="evidence" value="ECO:0007669"/>
    <property type="project" value="InterPro"/>
</dbReference>
<dbReference type="NCBIfam" id="TIGR01175">
    <property type="entry name" value="pilM"/>
    <property type="match status" value="1"/>
</dbReference>
<dbReference type="PANTHER" id="PTHR32432:SF3">
    <property type="entry name" value="ETHANOLAMINE UTILIZATION PROTEIN EUTJ"/>
    <property type="match status" value="1"/>
</dbReference>
<dbReference type="SUPFAM" id="SSF53067">
    <property type="entry name" value="Actin-like ATPase domain"/>
    <property type="match status" value="2"/>
</dbReference>
<gene>
    <name evidence="2" type="ORF">A2112_02320</name>
</gene>
<dbReference type="Gene3D" id="3.30.1490.300">
    <property type="match status" value="1"/>
</dbReference>
<feature type="domain" description="SHS2" evidence="1">
    <location>
        <begin position="2"/>
        <end position="170"/>
    </location>
</feature>
<dbReference type="Proteomes" id="UP000177091">
    <property type="component" value="Unassembled WGS sequence"/>
</dbReference>
<dbReference type="AlphaFoldDB" id="A0A1F7WPN0"/>
<sequence length="337" mass="36194">MSVGLDIGSKTIKIVELARDAGGFKLRGSGVIGYAGNPPEHSQDDKELQTLAAAIKKLHREANISSKDVAVALPEPQVFTRTVKFPPLNDQEVASAVKWEAEQYIPIPITEAIVQHQILERRDSATPPEVLVLLVAAPKVLVEKYIRTVEMAGLNAIAIETELMALVRALAPVDQTVLLVDFGARSTDIAIAKNGQLSFTRSIPTAGEAFTRAVAQSLGVQITQAEEYKKAYGFSESQLEGKIKGALDPVFSIVNEEIKKAIHFYQTEGKGETPKSVLVSGGSAGLPEMISAMTKMLNLEVVIGNPFSKVVIAPEVAKAVAPYAPLYPISVGLAMRR</sequence>